<sequence>MTAPAKRTEPPVFEPVKQNRNFEVVVQVVRDKMMRGELQPGDKLPPERELAKQLDVSRNVVREALRILENAGLVVTKKGAYGGAFVSEGSATQMSQVLSDLIMLNAIKLSDLFEARTLLLEMILDQIKRRGQIPDLTALDANLAETEEAVTARDSARRVAVARDFYHQIAELTGNTALVYTTDAQTELTQTFLQFRIGDMAPEVLLNSRRSFVEHLRAGRFDEAKEELRAHLDRVHTGLWDRS</sequence>
<protein>
    <submittedName>
        <fullName evidence="5">DNA-binding transcriptional regulator, FadR family</fullName>
    </submittedName>
</protein>
<dbReference type="Proteomes" id="UP000198994">
    <property type="component" value="Unassembled WGS sequence"/>
</dbReference>
<dbReference type="InterPro" id="IPR008920">
    <property type="entry name" value="TF_FadR/GntR_C"/>
</dbReference>
<name>A0A1G7LIM2_9RHOB</name>
<dbReference type="CDD" id="cd07377">
    <property type="entry name" value="WHTH_GntR"/>
    <property type="match status" value="1"/>
</dbReference>
<dbReference type="PRINTS" id="PR00035">
    <property type="entry name" value="HTHGNTR"/>
</dbReference>
<evidence type="ECO:0000259" key="4">
    <source>
        <dbReference type="PROSITE" id="PS50949"/>
    </source>
</evidence>
<evidence type="ECO:0000256" key="1">
    <source>
        <dbReference type="ARBA" id="ARBA00023015"/>
    </source>
</evidence>
<dbReference type="GO" id="GO:0003677">
    <property type="term" value="F:DNA binding"/>
    <property type="evidence" value="ECO:0007669"/>
    <property type="project" value="UniProtKB-KW"/>
</dbReference>
<dbReference type="InterPro" id="IPR036390">
    <property type="entry name" value="WH_DNA-bd_sf"/>
</dbReference>
<dbReference type="InterPro" id="IPR000524">
    <property type="entry name" value="Tscrpt_reg_HTH_GntR"/>
</dbReference>
<dbReference type="PANTHER" id="PTHR43537:SF5">
    <property type="entry name" value="UXU OPERON TRANSCRIPTIONAL REGULATOR"/>
    <property type="match status" value="1"/>
</dbReference>
<dbReference type="Pfam" id="PF07729">
    <property type="entry name" value="FCD"/>
    <property type="match status" value="1"/>
</dbReference>
<dbReference type="RefSeq" id="WP_165617201.1">
    <property type="nucleotide sequence ID" value="NZ_FNAV01000024.1"/>
</dbReference>
<accession>A0A1G7LIM2</accession>
<gene>
    <name evidence="5" type="ORF">SAMN04488105_12427</name>
</gene>
<feature type="domain" description="HTH gntR-type" evidence="4">
    <location>
        <begin position="19"/>
        <end position="89"/>
    </location>
</feature>
<dbReference type="Gene3D" id="1.20.120.530">
    <property type="entry name" value="GntR ligand-binding domain-like"/>
    <property type="match status" value="1"/>
</dbReference>
<dbReference type="SMART" id="SM00345">
    <property type="entry name" value="HTH_GNTR"/>
    <property type="match status" value="1"/>
</dbReference>
<dbReference type="SUPFAM" id="SSF46785">
    <property type="entry name" value="Winged helix' DNA-binding domain"/>
    <property type="match status" value="1"/>
</dbReference>
<keyword evidence="3" id="KW-0804">Transcription</keyword>
<keyword evidence="1" id="KW-0805">Transcription regulation</keyword>
<evidence type="ECO:0000256" key="2">
    <source>
        <dbReference type="ARBA" id="ARBA00023125"/>
    </source>
</evidence>
<evidence type="ECO:0000256" key="3">
    <source>
        <dbReference type="ARBA" id="ARBA00023163"/>
    </source>
</evidence>
<keyword evidence="6" id="KW-1185">Reference proteome</keyword>
<dbReference type="PROSITE" id="PS50949">
    <property type="entry name" value="HTH_GNTR"/>
    <property type="match status" value="1"/>
</dbReference>
<dbReference type="EMBL" id="FNAV01000024">
    <property type="protein sequence ID" value="SDF49293.1"/>
    <property type="molecule type" value="Genomic_DNA"/>
</dbReference>
<evidence type="ECO:0000313" key="6">
    <source>
        <dbReference type="Proteomes" id="UP000198994"/>
    </source>
</evidence>
<dbReference type="InterPro" id="IPR036388">
    <property type="entry name" value="WH-like_DNA-bd_sf"/>
</dbReference>
<reference evidence="6" key="1">
    <citation type="submission" date="2016-10" db="EMBL/GenBank/DDBJ databases">
        <authorList>
            <person name="Varghese N."/>
            <person name="Submissions S."/>
        </authorList>
    </citation>
    <scope>NUCLEOTIDE SEQUENCE [LARGE SCALE GENOMIC DNA]</scope>
    <source>
        <strain evidence="6">DSM 10146</strain>
    </source>
</reference>
<proteinExistence type="predicted"/>
<dbReference type="InterPro" id="IPR011711">
    <property type="entry name" value="GntR_C"/>
</dbReference>
<dbReference type="GO" id="GO:0003700">
    <property type="term" value="F:DNA-binding transcription factor activity"/>
    <property type="evidence" value="ECO:0007669"/>
    <property type="project" value="InterPro"/>
</dbReference>
<dbReference type="Pfam" id="PF00392">
    <property type="entry name" value="GntR"/>
    <property type="match status" value="1"/>
</dbReference>
<keyword evidence="2 5" id="KW-0238">DNA-binding</keyword>
<dbReference type="AlphaFoldDB" id="A0A1G7LIM2"/>
<organism evidence="5 6">
    <name type="scientific">Salipiger thiooxidans</name>
    <dbReference type="NCBI Taxonomy" id="282683"/>
    <lineage>
        <taxon>Bacteria</taxon>
        <taxon>Pseudomonadati</taxon>
        <taxon>Pseudomonadota</taxon>
        <taxon>Alphaproteobacteria</taxon>
        <taxon>Rhodobacterales</taxon>
        <taxon>Roseobacteraceae</taxon>
        <taxon>Salipiger</taxon>
    </lineage>
</organism>
<evidence type="ECO:0000313" key="5">
    <source>
        <dbReference type="EMBL" id="SDF49293.1"/>
    </source>
</evidence>
<dbReference type="STRING" id="282683.SAMN04488105_12427"/>
<dbReference type="SMART" id="SM00895">
    <property type="entry name" value="FCD"/>
    <property type="match status" value="1"/>
</dbReference>
<dbReference type="SUPFAM" id="SSF48008">
    <property type="entry name" value="GntR ligand-binding domain-like"/>
    <property type="match status" value="1"/>
</dbReference>
<dbReference type="Gene3D" id="1.10.10.10">
    <property type="entry name" value="Winged helix-like DNA-binding domain superfamily/Winged helix DNA-binding domain"/>
    <property type="match status" value="1"/>
</dbReference>
<dbReference type="PANTHER" id="PTHR43537">
    <property type="entry name" value="TRANSCRIPTIONAL REGULATOR, GNTR FAMILY"/>
    <property type="match status" value="1"/>
</dbReference>